<accession>A0A455SNH9</accession>
<reference evidence="1" key="1">
    <citation type="submission" date="2018-12" db="EMBL/GenBank/DDBJ databases">
        <title>Novel natural products biosynthetic potential of the class Ktedonobacteria.</title>
        <authorList>
            <person name="Zheng Y."/>
            <person name="Saitou A."/>
            <person name="Wang C.M."/>
            <person name="Toyoda A."/>
            <person name="Minakuchi Y."/>
            <person name="Sekiguchi Y."/>
            <person name="Ueda K."/>
            <person name="Takano H."/>
            <person name="Sakai Y."/>
            <person name="Yokota A."/>
            <person name="Yabe S."/>
        </authorList>
    </citation>
    <scope>NUCLEOTIDE SEQUENCE</scope>
    <source>
        <strain evidence="1">COM3</strain>
    </source>
</reference>
<protein>
    <submittedName>
        <fullName evidence="1">Uncharacterized protein</fullName>
    </submittedName>
</protein>
<dbReference type="EMBL" id="AP019376">
    <property type="protein sequence ID" value="BBH88462.1"/>
    <property type="molecule type" value="Genomic_DNA"/>
</dbReference>
<proteinExistence type="predicted"/>
<sequence>MRYLPFVPTIEHIPDTTEKTERQQDAKEDEVLALLTGSPLLRVSIALATG</sequence>
<gene>
    <name evidence="1" type="ORF">KTC_32130</name>
</gene>
<dbReference type="AlphaFoldDB" id="A0A455SNH9"/>
<name>A0A455SNH9_9CHLR</name>
<evidence type="ECO:0000313" key="1">
    <source>
        <dbReference type="EMBL" id="BBH88462.1"/>
    </source>
</evidence>
<organism evidence="1">
    <name type="scientific">Thermosporothrix sp. COM3</name>
    <dbReference type="NCBI Taxonomy" id="2490863"/>
    <lineage>
        <taxon>Bacteria</taxon>
        <taxon>Bacillati</taxon>
        <taxon>Chloroflexota</taxon>
        <taxon>Ktedonobacteria</taxon>
        <taxon>Ktedonobacterales</taxon>
        <taxon>Thermosporotrichaceae</taxon>
        <taxon>Thermosporothrix</taxon>
    </lineage>
</organism>